<reference evidence="1 2" key="1">
    <citation type="submission" date="2019-02" db="EMBL/GenBank/DDBJ databases">
        <title>Deep-cultivation of Planctomycetes and their phenomic and genomic characterization uncovers novel biology.</title>
        <authorList>
            <person name="Wiegand S."/>
            <person name="Jogler M."/>
            <person name="Boedeker C."/>
            <person name="Pinto D."/>
            <person name="Vollmers J."/>
            <person name="Rivas-Marin E."/>
            <person name="Kohn T."/>
            <person name="Peeters S.H."/>
            <person name="Heuer A."/>
            <person name="Rast P."/>
            <person name="Oberbeckmann S."/>
            <person name="Bunk B."/>
            <person name="Jeske O."/>
            <person name="Meyerdierks A."/>
            <person name="Storesund J.E."/>
            <person name="Kallscheuer N."/>
            <person name="Luecker S."/>
            <person name="Lage O.M."/>
            <person name="Pohl T."/>
            <person name="Merkel B.J."/>
            <person name="Hornburger P."/>
            <person name="Mueller R.-W."/>
            <person name="Bruemmer F."/>
            <person name="Labrenz M."/>
            <person name="Spormann A.M."/>
            <person name="Op den Camp H."/>
            <person name="Overmann J."/>
            <person name="Amann R."/>
            <person name="Jetten M.S.M."/>
            <person name="Mascher T."/>
            <person name="Medema M.H."/>
            <person name="Devos D.P."/>
            <person name="Kaster A.-K."/>
            <person name="Ovreas L."/>
            <person name="Rohde M."/>
            <person name="Galperin M.Y."/>
            <person name="Jogler C."/>
        </authorList>
    </citation>
    <scope>NUCLEOTIDE SEQUENCE [LARGE SCALE GENOMIC DNA]</scope>
    <source>
        <strain evidence="1 2">ElP</strain>
    </source>
</reference>
<dbReference type="EMBL" id="CP036426">
    <property type="protein sequence ID" value="QDV36285.1"/>
    <property type="molecule type" value="Genomic_DNA"/>
</dbReference>
<accession>A0A518H610</accession>
<dbReference type="Proteomes" id="UP000317835">
    <property type="component" value="Chromosome"/>
</dbReference>
<proteinExistence type="predicted"/>
<gene>
    <name evidence="1" type="ORF">ElP_42040</name>
</gene>
<dbReference type="AlphaFoldDB" id="A0A518H610"/>
<sequence length="30" mass="3165">MGFPIARLQIVFSLAVGTVLQAAMGPYQGK</sequence>
<protein>
    <submittedName>
        <fullName evidence="1">Uncharacterized protein</fullName>
    </submittedName>
</protein>
<evidence type="ECO:0000313" key="2">
    <source>
        <dbReference type="Proteomes" id="UP000317835"/>
    </source>
</evidence>
<dbReference type="KEGG" id="tpla:ElP_42040"/>
<organism evidence="1 2">
    <name type="scientific">Tautonia plasticadhaerens</name>
    <dbReference type="NCBI Taxonomy" id="2527974"/>
    <lineage>
        <taxon>Bacteria</taxon>
        <taxon>Pseudomonadati</taxon>
        <taxon>Planctomycetota</taxon>
        <taxon>Planctomycetia</taxon>
        <taxon>Isosphaerales</taxon>
        <taxon>Isosphaeraceae</taxon>
        <taxon>Tautonia</taxon>
    </lineage>
</organism>
<evidence type="ECO:0000313" key="1">
    <source>
        <dbReference type="EMBL" id="QDV36285.1"/>
    </source>
</evidence>
<keyword evidence="2" id="KW-1185">Reference proteome</keyword>
<name>A0A518H610_9BACT</name>